<feature type="domain" description="DUF7082" evidence="2">
    <location>
        <begin position="307"/>
        <end position="462"/>
    </location>
</feature>
<accession>A0A427YSD9</accession>
<feature type="region of interest" description="Disordered" evidence="1">
    <location>
        <begin position="1"/>
        <end position="23"/>
    </location>
</feature>
<feature type="compositionally biased region" description="Low complexity" evidence="1">
    <location>
        <begin position="519"/>
        <end position="539"/>
    </location>
</feature>
<protein>
    <recommendedName>
        <fullName evidence="2">DUF7082 domain-containing protein</fullName>
    </recommendedName>
</protein>
<dbReference type="InterPro" id="IPR055509">
    <property type="entry name" value="DUF7082"/>
</dbReference>
<dbReference type="OrthoDB" id="1751210at2759"/>
<name>A0A427YSD9_9TREE</name>
<proteinExistence type="predicted"/>
<feature type="compositionally biased region" description="Low complexity" evidence="1">
    <location>
        <begin position="548"/>
        <end position="571"/>
    </location>
</feature>
<keyword evidence="4" id="KW-1185">Reference proteome</keyword>
<dbReference type="Pfam" id="PF23305">
    <property type="entry name" value="DUF7082"/>
    <property type="match status" value="1"/>
</dbReference>
<dbReference type="AlphaFoldDB" id="A0A427YSD9"/>
<evidence type="ECO:0000259" key="2">
    <source>
        <dbReference type="Pfam" id="PF23305"/>
    </source>
</evidence>
<evidence type="ECO:0000313" key="3">
    <source>
        <dbReference type="EMBL" id="RSH94020.1"/>
    </source>
</evidence>
<reference evidence="3 4" key="1">
    <citation type="submission" date="2018-11" db="EMBL/GenBank/DDBJ databases">
        <title>Genome sequence of Saitozyma podzolica DSM 27192.</title>
        <authorList>
            <person name="Aliyu H."/>
            <person name="Gorte O."/>
            <person name="Ochsenreither K."/>
        </authorList>
    </citation>
    <scope>NUCLEOTIDE SEQUENCE [LARGE SCALE GENOMIC DNA]</scope>
    <source>
        <strain evidence="3 4">DSM 27192</strain>
    </source>
</reference>
<dbReference type="Proteomes" id="UP000279259">
    <property type="component" value="Unassembled WGS sequence"/>
</dbReference>
<organism evidence="3 4">
    <name type="scientific">Saitozyma podzolica</name>
    <dbReference type="NCBI Taxonomy" id="1890683"/>
    <lineage>
        <taxon>Eukaryota</taxon>
        <taxon>Fungi</taxon>
        <taxon>Dikarya</taxon>
        <taxon>Basidiomycota</taxon>
        <taxon>Agaricomycotina</taxon>
        <taxon>Tremellomycetes</taxon>
        <taxon>Tremellales</taxon>
        <taxon>Trimorphomycetaceae</taxon>
        <taxon>Saitozyma</taxon>
    </lineage>
</organism>
<evidence type="ECO:0000256" key="1">
    <source>
        <dbReference type="SAM" id="MobiDB-lite"/>
    </source>
</evidence>
<sequence>MDTSYGPSTPITPDVSSFPPSASTMPRAYVSPHLAAPFEHLALAGTPASTSSEYRVHPYEYSPLEGGQGSVLSVKCEVNFPPSPPTSTFDGSASGQVPGMPPGRALRLVMGSYPVPTAVQVVPEQRAHSTGSQFCQLSATAPSWGAPGVAQMARGNRVPMYIQVLSEANIVLNSVLVGDFTYGNSASGSRPGMGYSAYSSPTTPIKREMDQMGGRSAPDQAAHRRGVSGGYKYESQDGSLVGQYHTPVMQSDTYASYPNPYGPPALNQGMPPAQASYPGSQPNLQRATQISQPMPTASSYPVSSSSKALLELHGDLNNMAKGWSTEEWSARRRLVQFWRKQEGTKITAAFGPIPQSEYSSHQNSIIISCIFREDNNCCYVTSVDAIYLLEALVGNRFTVEEKNRIRRNLEGFRPITVSKTKQGSEEFFKLIMGFPNPKPRNIEKDVKVFPWDILGQALRKIIGKYSATYAGLSTTPTPPQQGFAPLPVPAYPTMADTTPAPLQPLLDPFELPDTTPNLTHHSSSDSSTYSASSTIYPSTQPTSHQPDTPHLPTSSSGSHSHSHSASPTSATFRPTSQSDKLASEYLVLVRPGTFWATSTGVDQTLASPPTSGGFAPIGGPLNYTDQAHQLPHVHQTISREPSSNDLRVLYPGLAQ</sequence>
<feature type="region of interest" description="Disordered" evidence="1">
    <location>
        <begin position="473"/>
        <end position="576"/>
    </location>
</feature>
<dbReference type="PANTHER" id="PTHR39463">
    <property type="entry name" value="MEDUSA"/>
    <property type="match status" value="1"/>
</dbReference>
<evidence type="ECO:0000313" key="4">
    <source>
        <dbReference type="Proteomes" id="UP000279259"/>
    </source>
</evidence>
<comment type="caution">
    <text evidence="3">The sequence shown here is derived from an EMBL/GenBank/DDBJ whole genome shotgun (WGS) entry which is preliminary data.</text>
</comment>
<gene>
    <name evidence="3" type="ORF">EHS25_006674</name>
</gene>
<dbReference type="STRING" id="1890683.A0A427YSD9"/>
<dbReference type="EMBL" id="RSCD01000003">
    <property type="protein sequence ID" value="RSH94020.1"/>
    <property type="molecule type" value="Genomic_DNA"/>
</dbReference>
<dbReference type="PANTHER" id="PTHR39463:SF1">
    <property type="entry name" value="MEDUSA"/>
    <property type="match status" value="1"/>
</dbReference>
<dbReference type="GO" id="GO:0005634">
    <property type="term" value="C:nucleus"/>
    <property type="evidence" value="ECO:0007669"/>
    <property type="project" value="TreeGrafter"/>
</dbReference>